<dbReference type="InterPro" id="IPR031159">
    <property type="entry name" value="HC_PRO_CPD_dom"/>
</dbReference>
<dbReference type="InterPro" id="IPR042308">
    <property type="entry name" value="HC_PRO_CPD_sf"/>
</dbReference>
<dbReference type="GO" id="GO:0039694">
    <property type="term" value="P:viral RNA genome replication"/>
    <property type="evidence" value="ECO:0007669"/>
    <property type="project" value="InterPro"/>
</dbReference>
<keyword evidence="19" id="KW-0548">Nucleotidyltransferase</keyword>
<dbReference type="InterPro" id="IPR002540">
    <property type="entry name" value="Pept_S30_P1_potyvir"/>
</dbReference>
<evidence type="ECO:0000256" key="28">
    <source>
        <dbReference type="ARBA" id="ARBA00029405"/>
    </source>
</evidence>
<dbReference type="GO" id="GO:0005524">
    <property type="term" value="F:ATP binding"/>
    <property type="evidence" value="ECO:0007669"/>
    <property type="project" value="UniProtKB-KW"/>
</dbReference>
<evidence type="ECO:0000256" key="23">
    <source>
        <dbReference type="ARBA" id="ARBA00022807"/>
    </source>
</evidence>
<comment type="catalytic activity">
    <reaction evidence="2">
        <text>Hydrolyzes a Gly-|-Gly bond at its own C-terminus, commonly in the sequence -Tyr-Xaa-Val-Gly-|-Gly, in the processing of the potyviral polyprotein.</text>
        <dbReference type="EC" id="3.4.22.45"/>
    </reaction>
</comment>
<evidence type="ECO:0000256" key="16">
    <source>
        <dbReference type="ARBA" id="ARBA00022632"/>
    </source>
</evidence>
<dbReference type="InterPro" id="IPR007094">
    <property type="entry name" value="RNA-dir_pol_PSvirus"/>
</dbReference>
<dbReference type="InterPro" id="IPR043128">
    <property type="entry name" value="Rev_trsase/Diguanyl_cyclase"/>
</dbReference>
<evidence type="ECO:0000256" key="14">
    <source>
        <dbReference type="ARBA" id="ARBA00022562"/>
    </source>
</evidence>
<keyword evidence="22" id="KW-0347">Helicase</keyword>
<keyword evidence="11" id="KW-0191">Covalent protein-RNA linkage</keyword>
<dbReference type="Pfam" id="PF13608">
    <property type="entry name" value="Potyvirid-P3"/>
    <property type="match status" value="1"/>
</dbReference>
<dbReference type="PROSITE" id="PS51436">
    <property type="entry name" value="POTYVIRUS_NIA_PRO"/>
    <property type="match status" value="1"/>
</dbReference>
<dbReference type="InterPro" id="IPR009003">
    <property type="entry name" value="Peptidase_S1_PA"/>
</dbReference>
<dbReference type="InterPro" id="IPR001730">
    <property type="entry name" value="Potyv_NIa-pro_dom"/>
</dbReference>
<dbReference type="InterPro" id="IPR013648">
    <property type="entry name" value="PP_Potyviridae"/>
</dbReference>
<evidence type="ECO:0000256" key="3">
    <source>
        <dbReference type="ARBA" id="ARBA00004147"/>
    </source>
</evidence>
<keyword evidence="14" id="KW-1048">Host nucleus</keyword>
<dbReference type="PROSITE" id="PS51744">
    <property type="entry name" value="HC_PRO_CPD"/>
    <property type="match status" value="1"/>
</dbReference>
<dbReference type="Pfam" id="PF01577">
    <property type="entry name" value="Peptidase_S30"/>
    <property type="match status" value="1"/>
</dbReference>
<dbReference type="GO" id="GO:0042025">
    <property type="term" value="C:host cell nucleus"/>
    <property type="evidence" value="ECO:0007669"/>
    <property type="project" value="UniProtKB-SubCell"/>
</dbReference>
<evidence type="ECO:0000256" key="20">
    <source>
        <dbReference type="ARBA" id="ARBA00022741"/>
    </source>
</evidence>
<dbReference type="GO" id="GO:0004197">
    <property type="term" value="F:cysteine-type endopeptidase activity"/>
    <property type="evidence" value="ECO:0007669"/>
    <property type="project" value="InterPro"/>
</dbReference>
<dbReference type="Pfam" id="PF08440">
    <property type="entry name" value="Poty_PP"/>
    <property type="match status" value="1"/>
</dbReference>
<keyword evidence="17" id="KW-0645">Protease</keyword>
<keyword evidence="16" id="KW-1090">Inhibition of host innate immune response by virus</keyword>
<evidence type="ECO:0000259" key="40">
    <source>
        <dbReference type="PROSITE" id="PS51871"/>
    </source>
</evidence>
<dbReference type="InterPro" id="IPR001592">
    <property type="entry name" value="Poty_coat"/>
</dbReference>
<dbReference type="InterPro" id="IPR043504">
    <property type="entry name" value="Peptidase_S1_PA_chymotrypsin"/>
</dbReference>
<dbReference type="Gene3D" id="3.40.50.300">
    <property type="entry name" value="P-loop containing nucleotide triphosphate hydrolases"/>
    <property type="match status" value="2"/>
</dbReference>
<dbReference type="GO" id="GO:0019029">
    <property type="term" value="C:helical viral capsid"/>
    <property type="evidence" value="ECO:0007669"/>
    <property type="project" value="UniProtKB-KW"/>
</dbReference>
<evidence type="ECO:0000256" key="21">
    <source>
        <dbReference type="ARBA" id="ARBA00022801"/>
    </source>
</evidence>
<evidence type="ECO:0000256" key="8">
    <source>
        <dbReference type="ARBA" id="ARBA00022484"/>
    </source>
</evidence>
<feature type="domain" description="Helicase C-terminal" evidence="37">
    <location>
        <begin position="1429"/>
        <end position="1588"/>
    </location>
</feature>
<keyword evidence="18" id="KW-0808">Transferase</keyword>
<dbReference type="Pfam" id="PF00271">
    <property type="entry name" value="Helicase_C"/>
    <property type="match status" value="1"/>
</dbReference>
<dbReference type="GO" id="GO:0044161">
    <property type="term" value="C:host cell cytoplasmic vesicle"/>
    <property type="evidence" value="ECO:0007669"/>
    <property type="project" value="UniProtKB-SubCell"/>
</dbReference>
<keyword evidence="26" id="KW-0693">Viral RNA replication</keyword>
<dbReference type="EMBL" id="LC314397">
    <property type="protein sequence ID" value="BBE01238.1"/>
    <property type="molecule type" value="Genomic_RNA"/>
</dbReference>
<keyword evidence="27" id="KW-0899">Viral immunoevasion</keyword>
<keyword evidence="10" id="KW-1139">Helical capsid protein</keyword>
<dbReference type="Pfam" id="PF00270">
    <property type="entry name" value="DEAD"/>
    <property type="match status" value="1"/>
</dbReference>
<comment type="similarity">
    <text evidence="5 33">Belongs to the potyviridae genome polyprotein family.</text>
</comment>
<dbReference type="GO" id="GO:0016818">
    <property type="term" value="F:hydrolase activity, acting on acid anhydrides, in phosphorus-containing anhydrides"/>
    <property type="evidence" value="ECO:0007669"/>
    <property type="project" value="InterPro"/>
</dbReference>
<feature type="region of interest" description="Disordered" evidence="34">
    <location>
        <begin position="2840"/>
        <end position="2866"/>
    </location>
</feature>
<dbReference type="InterPro" id="IPR001650">
    <property type="entry name" value="Helicase_C-like"/>
</dbReference>
<keyword evidence="23" id="KW-0788">Thiol protease</keyword>
<keyword evidence="7" id="KW-0941">Suppressor of RNA silencing</keyword>
<feature type="domain" description="Peptidase C4" evidence="38">
    <location>
        <begin position="2074"/>
        <end position="2292"/>
    </location>
</feature>
<dbReference type="Pfam" id="PF00680">
    <property type="entry name" value="RdRP_1"/>
    <property type="match status" value="1"/>
</dbReference>
<dbReference type="Pfam" id="PF00851">
    <property type="entry name" value="Peptidase_C6"/>
    <property type="match status" value="1"/>
</dbReference>
<evidence type="ECO:0000256" key="12">
    <source>
        <dbReference type="ARBA" id="ARBA00022553"/>
    </source>
</evidence>
<dbReference type="InterPro" id="IPR039560">
    <property type="entry name" value="Potyvirid-P3"/>
</dbReference>
<dbReference type="SMART" id="SM00490">
    <property type="entry name" value="HELICc"/>
    <property type="match status" value="1"/>
</dbReference>
<evidence type="ECO:0000256" key="9">
    <source>
        <dbReference type="ARBA" id="ARBA00022488"/>
    </source>
</evidence>
<evidence type="ECO:0000256" key="31">
    <source>
        <dbReference type="ARBA" id="ARBA00045403"/>
    </source>
</evidence>
<dbReference type="GO" id="GO:0005198">
    <property type="term" value="F:structural molecule activity"/>
    <property type="evidence" value="ECO:0007669"/>
    <property type="project" value="InterPro"/>
</dbReference>
<feature type="domain" description="Helicase ATP-binding" evidence="36">
    <location>
        <begin position="1258"/>
        <end position="1410"/>
    </location>
</feature>
<keyword evidence="9" id="KW-1036">Host cytoplasmic vesicle</keyword>
<dbReference type="GO" id="GO:0006508">
    <property type="term" value="P:proteolysis"/>
    <property type="evidence" value="ECO:0007669"/>
    <property type="project" value="UniProtKB-KW"/>
</dbReference>
<feature type="active site" description="For helper component proteinase activity" evidence="32">
    <location>
        <position position="665"/>
    </location>
</feature>
<keyword evidence="8" id="KW-0696">RNA-directed RNA polymerase</keyword>
<dbReference type="CDD" id="cd23175">
    <property type="entry name" value="ps-ssRNAv_Potyviridae_RdRp"/>
    <property type="match status" value="1"/>
</dbReference>
<feature type="domain" description="RdRp catalytic" evidence="35">
    <location>
        <begin position="2558"/>
        <end position="2682"/>
    </location>
</feature>
<evidence type="ECO:0000256" key="4">
    <source>
        <dbReference type="ARBA" id="ARBA00004328"/>
    </source>
</evidence>
<evidence type="ECO:0000256" key="17">
    <source>
        <dbReference type="ARBA" id="ARBA00022670"/>
    </source>
</evidence>
<accession>A0A2Z6EAF7</accession>
<dbReference type="GO" id="GO:0052170">
    <property type="term" value="P:symbiont-mediated suppression of host innate immune response"/>
    <property type="evidence" value="ECO:0007669"/>
    <property type="project" value="UniProtKB-KW"/>
</dbReference>
<dbReference type="PROSITE" id="PS50507">
    <property type="entry name" value="RDRP_SSRNA_POS"/>
    <property type="match status" value="1"/>
</dbReference>
<dbReference type="InterPro" id="IPR011545">
    <property type="entry name" value="DEAD/DEAH_box_helicase_dom"/>
</dbReference>
<comment type="subcellular location">
    <subcellularLocation>
        <location evidence="30">Host cytoplasmic vesicle</location>
    </subcellularLocation>
    <subcellularLocation>
        <location evidence="3">Host nucleus</location>
    </subcellularLocation>
    <subcellularLocation>
        <location evidence="4">Virion</location>
    </subcellularLocation>
</comment>
<name>A0A2Z6EAF7_9POTV</name>
<dbReference type="PROSITE" id="PS51871">
    <property type="entry name" value="PV_P1_PRO"/>
    <property type="match status" value="1"/>
</dbReference>
<dbReference type="PRINTS" id="PR00966">
    <property type="entry name" value="NIAPOTYPTASE"/>
</dbReference>
<evidence type="ECO:0000313" key="41">
    <source>
        <dbReference type="EMBL" id="BBE01238.1"/>
    </source>
</evidence>
<feature type="compositionally biased region" description="Basic and acidic residues" evidence="34">
    <location>
        <begin position="2844"/>
        <end position="2866"/>
    </location>
</feature>
<keyword evidence="20" id="KW-0547">Nucleotide-binding</keyword>
<evidence type="ECO:0000256" key="32">
    <source>
        <dbReference type="PROSITE-ProRule" id="PRU01080"/>
    </source>
</evidence>
<dbReference type="Pfam" id="PF00767">
    <property type="entry name" value="Poty_coat"/>
    <property type="match status" value="1"/>
</dbReference>
<evidence type="ECO:0000256" key="27">
    <source>
        <dbReference type="ARBA" id="ARBA00023280"/>
    </source>
</evidence>
<evidence type="ECO:0000259" key="38">
    <source>
        <dbReference type="PROSITE" id="PS51436"/>
    </source>
</evidence>
<evidence type="ECO:0000256" key="15">
    <source>
        <dbReference type="ARBA" id="ARBA00022581"/>
    </source>
</evidence>
<reference evidence="41" key="1">
    <citation type="journal article" date="2018" name="PLoS ONE">
        <title>The genetic diversity of narcissus viruses related to turnip mosaic virus blur arbitrary boundaries used to discriminate potyvirus species.</title>
        <authorList>
            <person name="Ohshima K."/>
            <person name="Mitoma S."/>
            <person name="Gibbs A.J."/>
        </authorList>
    </citation>
    <scope>NUCLEOTIDE SEQUENCE</scope>
    <source>
        <strain evidence="41">NY-HG27</strain>
    </source>
</reference>
<proteinExistence type="inferred from homology"/>
<dbReference type="Gene3D" id="3.30.70.270">
    <property type="match status" value="1"/>
</dbReference>
<dbReference type="SUPFAM" id="SSF56672">
    <property type="entry name" value="DNA/RNA polymerases"/>
    <property type="match status" value="1"/>
</dbReference>
<keyword evidence="25" id="KW-0946">Virion</keyword>
<evidence type="ECO:0000256" key="34">
    <source>
        <dbReference type="SAM" id="MobiDB-lite"/>
    </source>
</evidence>
<evidence type="ECO:0000256" key="1">
    <source>
        <dbReference type="ARBA" id="ARBA00000785"/>
    </source>
</evidence>
<feature type="active site" description="For helper component proteinase activity" evidence="32">
    <location>
        <position position="738"/>
    </location>
</feature>
<dbReference type="PANTHER" id="PTHR43519:SF1">
    <property type="entry name" value="ATP-DEPENDENT RNA HELICASE HRPB"/>
    <property type="match status" value="1"/>
</dbReference>
<organism evidence="41">
    <name type="scientific">Narcissus yellow stripe virus</name>
    <dbReference type="NCBI Taxonomy" id="160843"/>
    <lineage>
        <taxon>Viruses</taxon>
        <taxon>Riboviria</taxon>
        <taxon>Orthornavirae</taxon>
        <taxon>Pisuviricota</taxon>
        <taxon>Stelpaviricetes</taxon>
        <taxon>Patatavirales</taxon>
        <taxon>Potyviridae</taxon>
        <taxon>Potyvirus</taxon>
        <taxon>Potyvirus narcissus</taxon>
    </lineage>
</organism>
<evidence type="ECO:0000256" key="2">
    <source>
        <dbReference type="ARBA" id="ARBA00001848"/>
    </source>
</evidence>
<evidence type="ECO:0000259" key="35">
    <source>
        <dbReference type="PROSITE" id="PS50507"/>
    </source>
</evidence>
<dbReference type="InterPro" id="IPR014001">
    <property type="entry name" value="Helicase_ATP-bd"/>
</dbReference>
<comment type="function">
    <text evidence="29">Has helicase activity. It may be involved in replication.</text>
</comment>
<dbReference type="PROSITE" id="PS51194">
    <property type="entry name" value="HELICASE_CTER"/>
    <property type="match status" value="1"/>
</dbReference>
<evidence type="ECO:0000256" key="13">
    <source>
        <dbReference type="ARBA" id="ARBA00022561"/>
    </source>
</evidence>
<dbReference type="Pfam" id="PF00863">
    <property type="entry name" value="Peptidase_C4"/>
    <property type="match status" value="1"/>
</dbReference>
<evidence type="ECO:0000256" key="5">
    <source>
        <dbReference type="ARBA" id="ARBA00006064"/>
    </source>
</evidence>
<dbReference type="SMART" id="SM00487">
    <property type="entry name" value="DEXDc"/>
    <property type="match status" value="1"/>
</dbReference>
<dbReference type="Gene3D" id="3.90.70.150">
    <property type="entry name" value="Helper component proteinase"/>
    <property type="match status" value="1"/>
</dbReference>
<comment type="function">
    <text evidence="28">Involved in aphid transmission, cell-to-cell and systemis movement, encapsidation of the viral RNA and in the regulation of viral RNA amplification.</text>
</comment>
<evidence type="ECO:0000256" key="6">
    <source>
        <dbReference type="ARBA" id="ARBA00020107"/>
    </source>
</evidence>
<evidence type="ECO:0000256" key="10">
    <source>
        <dbReference type="ARBA" id="ARBA00022497"/>
    </source>
</evidence>
<comment type="function">
    <text evidence="31">Mediates the cap-independent, EIF4E-dependent translation of viral genomic RNAs. Binds to the cap-binding site of host EIF4E and thus interferes with the host EIF4E-dependent mRNA export and translation. VPg-RNA directly binds EIF4E and is a template for transcription. Also forms trimeric complexes with EIF4E-EIF4G, which are templates for translation.</text>
</comment>
<dbReference type="InterPro" id="IPR001205">
    <property type="entry name" value="RNA-dir_pol_C"/>
</dbReference>
<evidence type="ECO:0000256" key="24">
    <source>
        <dbReference type="ARBA" id="ARBA00022840"/>
    </source>
</evidence>
<dbReference type="GO" id="GO:0004386">
    <property type="term" value="F:helicase activity"/>
    <property type="evidence" value="ECO:0007669"/>
    <property type="project" value="UniProtKB-KW"/>
</dbReference>
<evidence type="ECO:0000259" key="36">
    <source>
        <dbReference type="PROSITE" id="PS51192"/>
    </source>
</evidence>
<sequence length="3107" mass="352830">MATMIHDTIKNTGNTMATHLKLNCYDKPRKLGKNWIAVQDKLAQKDQPKSFIKTRRVGMQARMEWEELQQDIAFRKWEAQRFPKAAQTEEVQERPKAPEHCLELTWKEIKKLNLSEAQLQRNLAVCTVGPWGPTECSFELKQHATTTTVKPENKTAGKRELNQTKSQRIRKILPQRTELNSTQLQSLQRKLIKLARDAKKPVEIIDRHSVKMQFYDRQQLTYARVEVRHLRGKLRRVDVHSTPFINRFLNSVIKLTAGNRQHASDDITFGWSGTVLNRQKIQGGLAPTNAQSFVVRGKDGKRLIDARTRISIGRMKRMKHYASAGEKFWKGFNSSFCTIRTADRDHVCESNLDVEECGTVAAVLCQAMYPCGRITCLKCVEDNLNTEGQAEQGKLIEKLEKAKTLIQNEHPQFTHALMILERYANSLVDISSNYAAFAEIQGITGGRHLTAFTHLNKLNAIMVKGPMATRNEFLEGMNHLLEVARYMKNRTENIEKGSLKSFRNKISQKAHINPTLMCDNQLDKNGNFIWGERGYHAKRFFGNYFDIINPSEGYTQFETRPNPSGSRKLAIGRLLVPTNFESLREQMRGESVKQQPLTKECVSMLRGDYAHACCCVTNDSGEPLLSNLYMPTKHHLVIGNSGDSKYVDLPATDGNKMYIAKNGFCYINIFLAMLVNVNESDAKSFTKMVRDVLIDKLGTWPSLLDVATACCLLKFFYPDVSSAELPRMLVDHETKTIHVIDSYGSLTTGFHILKTNTIEQLVKFTEHGLESDLKHYRVGGDPLAEETTEDVLCDPNWNLKLLVQGIYKPRVLQENLIWNRYLPLYAMLSPGILLALYNSGTLETLMKYFLQKDNDLVVLLVILESLAVKVSNSRSVLSQLKILEQGAPNVIEAVQNIKQRHVLPYATVMKMLMVLAARAETNLELDLAGYNQIRLTSIEVMEKNYLQILDDQWRELSWSAKFGVILRSSKFSLRTRRCLTPESTADLKGRYSESITSFFGHIKQKVISKRNQLCTRAEKWAQTTSSYTSRKVYSLINYLVPDIVKFINVLFVVSLLLAIARECQSLLSTHVGIKNQLEQTKIDKDSQQIELWFKLYLMEHKETPTKDEFIAYLKKQQPDLLVYFTLEEEVEHQVKRQSEQELERVIAFVALVLMMFDCERSDCVTKILNKLKNLVSSVEPGVYHQSLDDIHDELSEKKLTVDFELEQDESPTQGLSTERTFQEWWDHQVIRGTTIPHYRTEGFQVTFTRATAVKVAHDIAHDNHKDILLIGAVGSGKSTGLPFHLSKKGNVLLLEPTRPLAENVHRQLASEPFYTNSTLRMRGLTAFGSASITVMTTGFALHYFAHNRSRLNEFDFIILDECHVHDANAMALCCLIHDNLYNGKLIKASATPPGREVEFKPQHPVNIIPEETLSLQGFAQALGSKANCDVTQHGDNILVYVASYNEVDILSALLLEKGYKVTKVDGRTMKIGNVEIVTTGTPSKKHFIVATNIIENGVTLDVEVVVDFGTKVVPYLDSDNRMMNYNKVAVNFGERIQRVGRVGRHKPGTALRIGHTEKGLSEVPSSIATEAAFKCFTYGLPVITNNVTTSLLAHATVPQARTMAQFEITPFYMVHLVRFDGSMHPAIHSLFRKFKLRDSEIFLNKLAIPNKGLRNWMTGSEYAKLGCTVDDRQDIRIPFVCKGIPEKLHTEVWDTIMKHKADAGFGRLTSAGACKIAYTLQTDVTAIQRTVRIIDSLIAEERVKQEYFKTVTTNTVSSSNFSLQSIANAIRSRFATDHTRENIGVLEAAKAQLCEFRNLSIDHSFERLNDTISQNFIRDFGALETVQHQSKHEVSKCLGIKGRWNASLITRDVLVLAGVLGGGVWMLLTHYSKSANELVHHEAKGKRQKQKLKFRQARDNKNGREVYGDDGTIEHYFGAAYREKGKVAGKVRGMGSKQRRFVNMYGFDPEDFSAVRFVDPLTGATLDDNPMTDIHLIQEHFTAIREELIGDDKLDVQHIRNNPGIEAYYTNNRTGKALKIDLTPHNPLRSCDKKATIAGFPEREFELRQTGAPQHIQLSDVPKAQTDDGVNHESVSLFKGLRDYNPISSNVCKLTNKSDGHEDTLYGIGYGPLILTNRHLFERNNGELLIQTRNGEFLIRNTTQIHLFPIPDRDLILLRLPKDVPRFPQKLTFRPPVNNERICMVGSNFQAKSISSLISESSTTMQVKGSNFWKHWISTKDGQCGTPIVSTRDGAILGLHSLSNFANSINYFSSFPSEFTERYLDTHENHEWAKHWKYNTSSISWGSLNIKAAQPKGMFNTTKLVMDLDDTAVYSQMARGGWMYNQLHGNLKAVASVPSQLVTKHTVKGKCQMFDLYLRLHDEERAFFEPLMGFYQKSRLNKEAYAKDLLKYAAVIEVGLVDCEIFELALAAVIDDLRVLGFQECNYITDETCIFEALNMKSAVGALYQGKKKDYFADYTQEMKEQILYESCERLYKGEMGVWNGSLKAELRPVEKVEANKTRTFTAAPIDTLLAGKVCVDDFNNQFYDHHLNGPWSVGMTKFYGGWNTLLNKLPDGWIHCDADGSQFDSSLSPYLINAVLRIRQSFMEPWHVGEQMLSNLYTEIVYTPISTPDGTLVKKFKGNNSGQPSTVVDNTLMVVLAMRYSLLKAGVPSDRHKDMCKFIVNGDDLLLSLAPEYEHVLDTLTERFSELGLKYTFSSRTKDKQELWFMSHKGVLREGIWIPKLEQERIVSILEWDRSKEPEHRLEAICAAMIESWGYDTLTREIRKFYSWLLSQAPYSGLAQEGKAPYIAESALRKLYLDKDVEQTDILMYIEAIFEDYVEGEFSEVFHQSGKQALDAGLEEDKSPQKDKGRQSTASEVRKDNAQIRDKDVNVGVQGSFPVPRLKTLTGKMNLPLHKKRVVLNLEHLLSYSPNQVDLSNTRATQNQFASWYEGVKSEYDVDDDKMAIILNGFMVWCIENGTSPNINGVWVMMDGDEQVEFPLKPIIDHAKPTLRQIMAHFSNVAEAYIERRNYDRPYMPRYGLQRNLTDMSLARFAFDFYEMTSKTPTRAREAHIQMKAAALRGAKNHLFGLDGNVGSADENTERHTTDDVNRNMHNLLGVRGV</sequence>
<comment type="catalytic activity">
    <reaction evidence="1">
        <text>Hydrolyzes glutaminyl bonds, and activity is further restricted by preferences for the amino acids in P6 - P1' that vary with the species of potyvirus, e.g. Glu-Xaa-Xaa-Tyr-Xaa-Gln-|-(Ser or Gly) for the enzyme from tobacco etch virus. The natural substrate is the viral polyprotein, but other proteins and oligopeptides containing the appropriate consensus sequence are also cleaved.</text>
        <dbReference type="EC" id="3.4.22.44"/>
    </reaction>
</comment>
<dbReference type="InterPro" id="IPR043502">
    <property type="entry name" value="DNA/RNA_pol_sf"/>
</dbReference>
<evidence type="ECO:0000256" key="26">
    <source>
        <dbReference type="ARBA" id="ARBA00022953"/>
    </source>
</evidence>
<keyword evidence="21" id="KW-0378">Hydrolase</keyword>
<evidence type="ECO:0000256" key="22">
    <source>
        <dbReference type="ARBA" id="ARBA00022806"/>
    </source>
</evidence>
<evidence type="ECO:0000256" key="7">
    <source>
        <dbReference type="ARBA" id="ARBA00022463"/>
    </source>
</evidence>
<dbReference type="SUPFAM" id="SSF50494">
    <property type="entry name" value="Trypsin-like serine proteases"/>
    <property type="match status" value="1"/>
</dbReference>
<evidence type="ECO:0000256" key="33">
    <source>
        <dbReference type="RuleBase" id="RU003351"/>
    </source>
</evidence>
<keyword evidence="15" id="KW-0945">Host-virus interaction</keyword>
<evidence type="ECO:0000256" key="18">
    <source>
        <dbReference type="ARBA" id="ARBA00022679"/>
    </source>
</evidence>
<dbReference type="GO" id="GO:0003723">
    <property type="term" value="F:RNA binding"/>
    <property type="evidence" value="ECO:0007669"/>
    <property type="project" value="InterPro"/>
</dbReference>
<evidence type="ECO:0000256" key="30">
    <source>
        <dbReference type="ARBA" id="ARBA00034108"/>
    </source>
</evidence>
<evidence type="ECO:0000256" key="19">
    <source>
        <dbReference type="ARBA" id="ARBA00022695"/>
    </source>
</evidence>
<keyword evidence="24" id="KW-0067">ATP-binding</keyword>
<dbReference type="PANTHER" id="PTHR43519">
    <property type="entry name" value="ATP-DEPENDENT RNA HELICASE HRPB"/>
    <property type="match status" value="1"/>
</dbReference>
<evidence type="ECO:0000259" key="37">
    <source>
        <dbReference type="PROSITE" id="PS51194"/>
    </source>
</evidence>
<evidence type="ECO:0000256" key="29">
    <source>
        <dbReference type="ARBA" id="ARBA00029422"/>
    </source>
</evidence>
<dbReference type="InterPro" id="IPR001456">
    <property type="entry name" value="HC-pro"/>
</dbReference>
<dbReference type="InterPro" id="IPR027417">
    <property type="entry name" value="P-loop_NTPase"/>
</dbReference>
<dbReference type="GO" id="GO:0003968">
    <property type="term" value="F:RNA-directed RNA polymerase activity"/>
    <property type="evidence" value="ECO:0007669"/>
    <property type="project" value="UniProtKB-KW"/>
</dbReference>
<evidence type="ECO:0000259" key="39">
    <source>
        <dbReference type="PROSITE" id="PS51744"/>
    </source>
</evidence>
<evidence type="ECO:0000256" key="25">
    <source>
        <dbReference type="ARBA" id="ARBA00022844"/>
    </source>
</evidence>
<keyword evidence="13" id="KW-0167">Capsid protein</keyword>
<dbReference type="SUPFAM" id="SSF52540">
    <property type="entry name" value="P-loop containing nucleoside triphosphate hydrolases"/>
    <property type="match status" value="2"/>
</dbReference>
<dbReference type="PROSITE" id="PS51192">
    <property type="entry name" value="HELICASE_ATP_BIND_1"/>
    <property type="match status" value="1"/>
</dbReference>
<dbReference type="GO" id="GO:0006351">
    <property type="term" value="P:DNA-templated transcription"/>
    <property type="evidence" value="ECO:0007669"/>
    <property type="project" value="InterPro"/>
</dbReference>
<protein>
    <recommendedName>
        <fullName evidence="6">Genome polyprotein</fullName>
    </recommendedName>
</protein>
<feature type="domain" description="Peptidase C6" evidence="39">
    <location>
        <begin position="657"/>
        <end position="779"/>
    </location>
</feature>
<evidence type="ECO:0000256" key="11">
    <source>
        <dbReference type="ARBA" id="ARBA00022520"/>
    </source>
</evidence>
<feature type="domain" description="Peptidase S30" evidence="40">
    <location>
        <begin position="178"/>
        <end position="321"/>
    </location>
</feature>
<keyword evidence="12" id="KW-0597">Phosphoprotein</keyword>
<dbReference type="Gene3D" id="2.40.10.10">
    <property type="entry name" value="Trypsin-like serine proteases"/>
    <property type="match status" value="2"/>
</dbReference>